<keyword evidence="3" id="KW-0808">Transferase</keyword>
<gene>
    <name evidence="3" type="primary">dosC_3</name>
    <name evidence="3" type="ORF">NCTC11647_02220</name>
</gene>
<dbReference type="GO" id="GO:0043709">
    <property type="term" value="P:cell adhesion involved in single-species biofilm formation"/>
    <property type="evidence" value="ECO:0007669"/>
    <property type="project" value="TreeGrafter"/>
</dbReference>
<keyword evidence="3" id="KW-0548">Nucleotidyltransferase</keyword>
<dbReference type="CDD" id="cd01949">
    <property type="entry name" value="GGDEF"/>
    <property type="match status" value="1"/>
</dbReference>
<proteinExistence type="predicted"/>
<dbReference type="InterPro" id="IPR043128">
    <property type="entry name" value="Rev_trsase/Diguanyl_cyclase"/>
</dbReference>
<dbReference type="RefSeq" id="WP_005297968.1">
    <property type="nucleotide sequence ID" value="NZ_CP046752.1"/>
</dbReference>
<dbReference type="SUPFAM" id="SSF55073">
    <property type="entry name" value="Nucleotide cyclase"/>
    <property type="match status" value="1"/>
</dbReference>
<dbReference type="InterPro" id="IPR000160">
    <property type="entry name" value="GGDEF_dom"/>
</dbReference>
<protein>
    <recommendedName>
        <fullName evidence="1">diguanylate cyclase</fullName>
        <ecNumber evidence="1">2.7.7.65</ecNumber>
    </recommendedName>
</protein>
<dbReference type="Proteomes" id="UP000251647">
    <property type="component" value="Unassembled WGS sequence"/>
</dbReference>
<dbReference type="SMART" id="SM00267">
    <property type="entry name" value="GGDEF"/>
    <property type="match status" value="1"/>
</dbReference>
<dbReference type="PANTHER" id="PTHR45138:SF6">
    <property type="entry name" value="DIGUANYLATE CYCLASE DGCN"/>
    <property type="match status" value="1"/>
</dbReference>
<dbReference type="GO" id="GO:0052621">
    <property type="term" value="F:diguanylate cyclase activity"/>
    <property type="evidence" value="ECO:0007669"/>
    <property type="project" value="UniProtKB-EC"/>
</dbReference>
<dbReference type="PROSITE" id="PS50887">
    <property type="entry name" value="GGDEF"/>
    <property type="match status" value="1"/>
</dbReference>
<dbReference type="GO" id="GO:0005886">
    <property type="term" value="C:plasma membrane"/>
    <property type="evidence" value="ECO:0007669"/>
    <property type="project" value="TreeGrafter"/>
</dbReference>
<name>A0A2T3QI80_PHODM</name>
<evidence type="ECO:0000313" key="3">
    <source>
        <dbReference type="EMBL" id="SPY29068.1"/>
    </source>
</evidence>
<evidence type="ECO:0000256" key="1">
    <source>
        <dbReference type="ARBA" id="ARBA00012528"/>
    </source>
</evidence>
<dbReference type="GO" id="GO:1902201">
    <property type="term" value="P:negative regulation of bacterial-type flagellum-dependent cell motility"/>
    <property type="evidence" value="ECO:0007669"/>
    <property type="project" value="TreeGrafter"/>
</dbReference>
<dbReference type="PANTHER" id="PTHR45138">
    <property type="entry name" value="REGULATORY COMPONENTS OF SENSORY TRANSDUCTION SYSTEM"/>
    <property type="match status" value="1"/>
</dbReference>
<feature type="domain" description="GGDEF" evidence="2">
    <location>
        <begin position="166"/>
        <end position="286"/>
    </location>
</feature>
<evidence type="ECO:0000313" key="4">
    <source>
        <dbReference type="Proteomes" id="UP000251647"/>
    </source>
</evidence>
<organism evidence="3 4">
    <name type="scientific">Photobacterium damselae</name>
    <dbReference type="NCBI Taxonomy" id="38293"/>
    <lineage>
        <taxon>Bacteria</taxon>
        <taxon>Pseudomonadati</taxon>
        <taxon>Pseudomonadota</taxon>
        <taxon>Gammaproteobacteria</taxon>
        <taxon>Vibrionales</taxon>
        <taxon>Vibrionaceae</taxon>
        <taxon>Photobacterium</taxon>
    </lineage>
</organism>
<evidence type="ECO:0000259" key="2">
    <source>
        <dbReference type="PROSITE" id="PS50887"/>
    </source>
</evidence>
<dbReference type="NCBIfam" id="TIGR00254">
    <property type="entry name" value="GGDEF"/>
    <property type="match status" value="1"/>
</dbReference>
<dbReference type="OrthoDB" id="9812260at2"/>
<dbReference type="Pfam" id="PF00990">
    <property type="entry name" value="GGDEF"/>
    <property type="match status" value="1"/>
</dbReference>
<dbReference type="EMBL" id="UATL01000001">
    <property type="protein sequence ID" value="SPY29068.1"/>
    <property type="molecule type" value="Genomic_DNA"/>
</dbReference>
<reference evidence="3 4" key="1">
    <citation type="submission" date="2018-06" db="EMBL/GenBank/DDBJ databases">
        <authorList>
            <consortium name="Pathogen Informatics"/>
            <person name="Doyle S."/>
        </authorList>
    </citation>
    <scope>NUCLEOTIDE SEQUENCE [LARGE SCALE GENOMIC DNA]</scope>
    <source>
        <strain evidence="3 4">NCTC11647</strain>
    </source>
</reference>
<dbReference type="Gene3D" id="3.30.70.270">
    <property type="match status" value="1"/>
</dbReference>
<sequence>MDSKLRDYTTAPLFTHQKSSFLGADTRLLFLQQLQGKLDLYDVFQIFTQEIDKYIDVSKLSWHFDNECALIKSTDMPKYHTYCFSLSFDERVLGELHYQTPYTLEPEEQTLLHHYHRLFAGSLNNALEFRRIKKMALRDHLSDLGNRACFEQDIHHALAISERRAVGLTLVIFDLDNFKQVNDRYGHLNGDKVIRSFSKALKESVRASDRCYRLGGDEFIALLQPSTEQSAEKVTLRVIEALSIHPILQHFNIGTSFGYANYHDGDTSASLIERADRRLYYHKRNK</sequence>
<dbReference type="InterPro" id="IPR029787">
    <property type="entry name" value="Nucleotide_cyclase"/>
</dbReference>
<dbReference type="AlphaFoldDB" id="A0A2T3QI80"/>
<accession>A0A2T3QI80</accession>
<dbReference type="InterPro" id="IPR050469">
    <property type="entry name" value="Diguanylate_Cyclase"/>
</dbReference>
<dbReference type="EC" id="2.7.7.65" evidence="1"/>